<name>A0A068VJQ2_COFCA</name>
<reference evidence="2" key="1">
    <citation type="journal article" date="2014" name="Science">
        <title>The coffee genome provides insight into the convergent evolution of caffeine biosynthesis.</title>
        <authorList>
            <person name="Denoeud F."/>
            <person name="Carretero-Paulet L."/>
            <person name="Dereeper A."/>
            <person name="Droc G."/>
            <person name="Guyot R."/>
            <person name="Pietrella M."/>
            <person name="Zheng C."/>
            <person name="Alberti A."/>
            <person name="Anthony F."/>
            <person name="Aprea G."/>
            <person name="Aury J.M."/>
            <person name="Bento P."/>
            <person name="Bernard M."/>
            <person name="Bocs S."/>
            <person name="Campa C."/>
            <person name="Cenci A."/>
            <person name="Combes M.C."/>
            <person name="Crouzillat D."/>
            <person name="Da Silva C."/>
            <person name="Daddiego L."/>
            <person name="De Bellis F."/>
            <person name="Dussert S."/>
            <person name="Garsmeur O."/>
            <person name="Gayraud T."/>
            <person name="Guignon V."/>
            <person name="Jahn K."/>
            <person name="Jamilloux V."/>
            <person name="Joet T."/>
            <person name="Labadie K."/>
            <person name="Lan T."/>
            <person name="Leclercq J."/>
            <person name="Lepelley M."/>
            <person name="Leroy T."/>
            <person name="Li L.T."/>
            <person name="Librado P."/>
            <person name="Lopez L."/>
            <person name="Munoz A."/>
            <person name="Noel B."/>
            <person name="Pallavicini A."/>
            <person name="Perrotta G."/>
            <person name="Poncet V."/>
            <person name="Pot D."/>
            <person name="Priyono X."/>
            <person name="Rigoreau M."/>
            <person name="Rouard M."/>
            <person name="Rozas J."/>
            <person name="Tranchant-Dubreuil C."/>
            <person name="VanBuren R."/>
            <person name="Zhang Q."/>
            <person name="Andrade A.C."/>
            <person name="Argout X."/>
            <person name="Bertrand B."/>
            <person name="de Kochko A."/>
            <person name="Graziosi G."/>
            <person name="Henry R.J."/>
            <person name="Jayarama X."/>
            <person name="Ming R."/>
            <person name="Nagai C."/>
            <person name="Rounsley S."/>
            <person name="Sankoff D."/>
            <person name="Giuliano G."/>
            <person name="Albert V.A."/>
            <person name="Wincker P."/>
            <person name="Lashermes P."/>
        </authorList>
    </citation>
    <scope>NUCLEOTIDE SEQUENCE [LARGE SCALE GENOMIC DNA]</scope>
    <source>
        <strain evidence="2">cv. DH200-94</strain>
    </source>
</reference>
<dbReference type="Proteomes" id="UP000295252">
    <property type="component" value="Unassembled WGS sequence"/>
</dbReference>
<dbReference type="InParanoid" id="A0A068VJQ2"/>
<dbReference type="EMBL" id="HG739855">
    <property type="protein sequence ID" value="CDP19903.1"/>
    <property type="molecule type" value="Genomic_DNA"/>
</dbReference>
<gene>
    <name evidence="1" type="ORF">GSCOC_T00012636001</name>
</gene>
<keyword evidence="2" id="KW-1185">Reference proteome</keyword>
<sequence length="131" mass="14472">MWYTKSSPVCCSPNSSFPLLPPFSPHPAASILLIFSFPLSVNFFPIPHLQPQPHPPDKSSPLNQATEFLSWPVARLILATVTDSPYGAVTWSHLGRARGLYHTPIHCILESLDAAESITFEEVELPESFTS</sequence>
<proteinExistence type="predicted"/>
<protein>
    <submittedName>
        <fullName evidence="1">DH200=94 genomic scaffold, scaffold_771</fullName>
    </submittedName>
</protein>
<dbReference type="Gramene" id="CDP19903">
    <property type="protein sequence ID" value="CDP19903"/>
    <property type="gene ID" value="GSCOC_T00012636001"/>
</dbReference>
<evidence type="ECO:0000313" key="1">
    <source>
        <dbReference type="EMBL" id="CDP19903.1"/>
    </source>
</evidence>
<organism evidence="1 2">
    <name type="scientific">Coffea canephora</name>
    <name type="common">Robusta coffee</name>
    <dbReference type="NCBI Taxonomy" id="49390"/>
    <lineage>
        <taxon>Eukaryota</taxon>
        <taxon>Viridiplantae</taxon>
        <taxon>Streptophyta</taxon>
        <taxon>Embryophyta</taxon>
        <taxon>Tracheophyta</taxon>
        <taxon>Spermatophyta</taxon>
        <taxon>Magnoliopsida</taxon>
        <taxon>eudicotyledons</taxon>
        <taxon>Gunneridae</taxon>
        <taxon>Pentapetalae</taxon>
        <taxon>asterids</taxon>
        <taxon>lamiids</taxon>
        <taxon>Gentianales</taxon>
        <taxon>Rubiaceae</taxon>
        <taxon>Ixoroideae</taxon>
        <taxon>Gardenieae complex</taxon>
        <taxon>Bertiereae - Coffeeae clade</taxon>
        <taxon>Coffeeae</taxon>
        <taxon>Coffea</taxon>
    </lineage>
</organism>
<dbReference type="AlphaFoldDB" id="A0A068VJQ2"/>
<accession>A0A068VJQ2</accession>
<evidence type="ECO:0000313" key="2">
    <source>
        <dbReference type="Proteomes" id="UP000295252"/>
    </source>
</evidence>